<comment type="caution">
    <text evidence="1">The sequence shown here is derived from an EMBL/GenBank/DDBJ whole genome shotgun (WGS) entry which is preliminary data.</text>
</comment>
<dbReference type="EMBL" id="LJKE01000020">
    <property type="protein sequence ID" value="KZD71213.1"/>
    <property type="molecule type" value="Genomic_DNA"/>
</dbReference>
<accession>A0A164QES1</accession>
<name>A0A164QES1_BACCE</name>
<sequence>MNVIIVKLEDGTKLFWQDKVEDTDVKAVKADAYEYYAHYGEPNVKIQVLPQS</sequence>
<reference evidence="1 2" key="1">
    <citation type="submission" date="2015-09" db="EMBL/GenBank/DDBJ databases">
        <title>Bacillus cereus food isolates.</title>
        <authorList>
            <person name="Boekhorst J."/>
        </authorList>
    </citation>
    <scope>NUCLEOTIDE SEQUENCE [LARGE SCALE GENOMIC DNA]</scope>
    <source>
        <strain evidence="1 2">B4088</strain>
    </source>
</reference>
<protein>
    <submittedName>
        <fullName evidence="1">Uncharacterized protein</fullName>
    </submittedName>
</protein>
<organism evidence="1 2">
    <name type="scientific">Bacillus cereus</name>
    <dbReference type="NCBI Taxonomy" id="1396"/>
    <lineage>
        <taxon>Bacteria</taxon>
        <taxon>Bacillati</taxon>
        <taxon>Bacillota</taxon>
        <taxon>Bacilli</taxon>
        <taxon>Bacillales</taxon>
        <taxon>Bacillaceae</taxon>
        <taxon>Bacillus</taxon>
        <taxon>Bacillus cereus group</taxon>
    </lineage>
</organism>
<dbReference type="Proteomes" id="UP000076482">
    <property type="component" value="Unassembled WGS sequence"/>
</dbReference>
<proteinExistence type="predicted"/>
<evidence type="ECO:0000313" key="1">
    <source>
        <dbReference type="EMBL" id="KZD71213.1"/>
    </source>
</evidence>
<dbReference type="AlphaFoldDB" id="A0A164QES1"/>
<dbReference type="RefSeq" id="WP_161940832.1">
    <property type="nucleotide sequence ID" value="NZ_LJKE01000020.1"/>
</dbReference>
<evidence type="ECO:0000313" key="2">
    <source>
        <dbReference type="Proteomes" id="UP000076482"/>
    </source>
</evidence>
<dbReference type="PATRIC" id="fig|1396.535.peg.1012"/>
<gene>
    <name evidence="1" type="ORF">B4088_0943</name>
</gene>